<gene>
    <name evidence="2" type="ORF">CITCOLO1_LOCUS4258</name>
</gene>
<reference evidence="2 3" key="1">
    <citation type="submission" date="2024-03" db="EMBL/GenBank/DDBJ databases">
        <authorList>
            <person name="Gkanogiannis A."/>
            <person name="Becerra Lopez-Lavalle L."/>
        </authorList>
    </citation>
    <scope>NUCLEOTIDE SEQUENCE [LARGE SCALE GENOMIC DNA]</scope>
</reference>
<keyword evidence="3" id="KW-1185">Reference proteome</keyword>
<organism evidence="2 3">
    <name type="scientific">Citrullus colocynthis</name>
    <name type="common">colocynth</name>
    <dbReference type="NCBI Taxonomy" id="252529"/>
    <lineage>
        <taxon>Eukaryota</taxon>
        <taxon>Viridiplantae</taxon>
        <taxon>Streptophyta</taxon>
        <taxon>Embryophyta</taxon>
        <taxon>Tracheophyta</taxon>
        <taxon>Spermatophyta</taxon>
        <taxon>Magnoliopsida</taxon>
        <taxon>eudicotyledons</taxon>
        <taxon>Gunneridae</taxon>
        <taxon>Pentapetalae</taxon>
        <taxon>rosids</taxon>
        <taxon>fabids</taxon>
        <taxon>Cucurbitales</taxon>
        <taxon>Cucurbitaceae</taxon>
        <taxon>Benincaseae</taxon>
        <taxon>Citrullus</taxon>
    </lineage>
</organism>
<accession>A0ABP0XWN0</accession>
<feature type="chain" id="PRO_5047003841" description="Secreted protein" evidence="1">
    <location>
        <begin position="18"/>
        <end position="74"/>
    </location>
</feature>
<evidence type="ECO:0008006" key="4">
    <source>
        <dbReference type="Google" id="ProtNLM"/>
    </source>
</evidence>
<evidence type="ECO:0000256" key="1">
    <source>
        <dbReference type="SAM" id="SignalP"/>
    </source>
</evidence>
<feature type="signal peptide" evidence="1">
    <location>
        <begin position="1"/>
        <end position="17"/>
    </location>
</feature>
<protein>
    <recommendedName>
        <fullName evidence="4">Secreted protein</fullName>
    </recommendedName>
</protein>
<evidence type="ECO:0000313" key="3">
    <source>
        <dbReference type="Proteomes" id="UP001642487"/>
    </source>
</evidence>
<dbReference type="EMBL" id="OZ021745">
    <property type="protein sequence ID" value="CAK9312564.1"/>
    <property type="molecule type" value="Genomic_DNA"/>
</dbReference>
<keyword evidence="1" id="KW-0732">Signal</keyword>
<name>A0ABP0XWN0_9ROSI</name>
<evidence type="ECO:0000313" key="2">
    <source>
        <dbReference type="EMBL" id="CAK9312564.1"/>
    </source>
</evidence>
<proteinExistence type="predicted"/>
<dbReference type="Proteomes" id="UP001642487">
    <property type="component" value="Chromosome 11"/>
</dbReference>
<sequence length="74" mass="8561">MLPLFDSFFCFFCFAQAKNCSNNGISLSQEVEHFVNLILLHRTRTLDGLSWQSIRFSTIPSTTRHFDLCPSLFL</sequence>